<proteinExistence type="predicted"/>
<protein>
    <submittedName>
        <fullName evidence="1">Uncharacterized protein</fullName>
    </submittedName>
</protein>
<dbReference type="AlphaFoldDB" id="A0A2P2NS07"/>
<dbReference type="EMBL" id="GGEC01064769">
    <property type="protein sequence ID" value="MBX45253.1"/>
    <property type="molecule type" value="Transcribed_RNA"/>
</dbReference>
<accession>A0A2P2NS07</accession>
<reference evidence="1" key="1">
    <citation type="submission" date="2018-02" db="EMBL/GenBank/DDBJ databases">
        <title>Rhizophora mucronata_Transcriptome.</title>
        <authorList>
            <person name="Meera S.P."/>
            <person name="Sreeshan A."/>
            <person name="Augustine A."/>
        </authorList>
    </citation>
    <scope>NUCLEOTIDE SEQUENCE</scope>
    <source>
        <tissue evidence="1">Leaf</tissue>
    </source>
</reference>
<sequence length="36" mass="4558">MSKFFYSIRIRQDLECNQNFCSFLLFFPTFWLVRFL</sequence>
<evidence type="ECO:0000313" key="1">
    <source>
        <dbReference type="EMBL" id="MBX45253.1"/>
    </source>
</evidence>
<organism evidence="1">
    <name type="scientific">Rhizophora mucronata</name>
    <name type="common">Asiatic mangrove</name>
    <dbReference type="NCBI Taxonomy" id="61149"/>
    <lineage>
        <taxon>Eukaryota</taxon>
        <taxon>Viridiplantae</taxon>
        <taxon>Streptophyta</taxon>
        <taxon>Embryophyta</taxon>
        <taxon>Tracheophyta</taxon>
        <taxon>Spermatophyta</taxon>
        <taxon>Magnoliopsida</taxon>
        <taxon>eudicotyledons</taxon>
        <taxon>Gunneridae</taxon>
        <taxon>Pentapetalae</taxon>
        <taxon>rosids</taxon>
        <taxon>fabids</taxon>
        <taxon>Malpighiales</taxon>
        <taxon>Rhizophoraceae</taxon>
        <taxon>Rhizophora</taxon>
    </lineage>
</organism>
<name>A0A2P2NS07_RHIMU</name>